<organism evidence="3 4">
    <name type="scientific">Zymoseptoria tritici (strain ST99CH_3D7)</name>
    <dbReference type="NCBI Taxonomy" id="1276538"/>
    <lineage>
        <taxon>Eukaryota</taxon>
        <taxon>Fungi</taxon>
        <taxon>Dikarya</taxon>
        <taxon>Ascomycota</taxon>
        <taxon>Pezizomycotina</taxon>
        <taxon>Dothideomycetes</taxon>
        <taxon>Dothideomycetidae</taxon>
        <taxon>Mycosphaerellales</taxon>
        <taxon>Mycosphaerellaceae</taxon>
        <taxon>Zymoseptoria</taxon>
    </lineage>
</organism>
<dbReference type="InterPro" id="IPR050745">
    <property type="entry name" value="Multifunctional_regulatory"/>
</dbReference>
<dbReference type="STRING" id="1276538.A0A1X7RCM1"/>
<dbReference type="SMART" id="SM00248">
    <property type="entry name" value="ANK"/>
    <property type="match status" value="4"/>
</dbReference>
<dbReference type="Proteomes" id="UP000215127">
    <property type="component" value="Chromosome 1"/>
</dbReference>
<accession>A0A1X7RCM1</accession>
<keyword evidence="1" id="KW-0677">Repeat</keyword>
<gene>
    <name evidence="3" type="ORF">ZT3D7_G297</name>
</gene>
<dbReference type="SUPFAM" id="SSF48403">
    <property type="entry name" value="Ankyrin repeat"/>
    <property type="match status" value="1"/>
</dbReference>
<name>A0A1X7RCM1_ZYMT9</name>
<dbReference type="PANTHER" id="PTHR24189:SF50">
    <property type="entry name" value="ANKYRIN REPEAT AND SOCS BOX PROTEIN 2"/>
    <property type="match status" value="1"/>
</dbReference>
<sequence>MPSLRARRRQHRRRYYPEPTCLNLGEAFMDWCQDGEEEEVRQVLAAGQADDWGATRALFFACDEPKVLRLLLEHGADPNEAELRWWYKFDCLKILADFGLDVEAKGHISLQNFSSNRVALKWLLDQGADINKSDCRRVGEWGMRIEGAKDDSLHVLNMVAANGDIKLLEYLVARGADLTKSLALHAVSSCHEPAKSLPILSYLLDEQHMGIDTDTDEFRSDNKNKEYDSGTPLCVAIYGRNLPIVLELMARGADIHTSSISGCEPIKKAIRDSRDMENGSLLPIIQPLIAAGVGATYAMSHAIRALRLRPAGVLLRSGADAVAALEEAREQDEKIQHDQGLNWSRAMDYRSRSRNMVSLLSRWVKDNPS</sequence>
<evidence type="ECO:0000256" key="2">
    <source>
        <dbReference type="ARBA" id="ARBA00023043"/>
    </source>
</evidence>
<keyword evidence="2" id="KW-0040">ANK repeat</keyword>
<evidence type="ECO:0000313" key="3">
    <source>
        <dbReference type="EMBL" id="SMQ45153.1"/>
    </source>
</evidence>
<dbReference type="EMBL" id="LT853692">
    <property type="protein sequence ID" value="SMQ45153.1"/>
    <property type="molecule type" value="Genomic_DNA"/>
</dbReference>
<dbReference type="PANTHER" id="PTHR24189">
    <property type="entry name" value="MYOTROPHIN"/>
    <property type="match status" value="1"/>
</dbReference>
<dbReference type="AlphaFoldDB" id="A0A1X7RCM1"/>
<reference evidence="3 4" key="1">
    <citation type="submission" date="2016-06" db="EMBL/GenBank/DDBJ databases">
        <authorList>
            <person name="Kjaerup R.B."/>
            <person name="Dalgaard T.S."/>
            <person name="Juul-Madsen H.R."/>
        </authorList>
    </citation>
    <scope>NUCLEOTIDE SEQUENCE [LARGE SCALE GENOMIC DNA]</scope>
</reference>
<evidence type="ECO:0000256" key="1">
    <source>
        <dbReference type="ARBA" id="ARBA00022737"/>
    </source>
</evidence>
<dbReference type="Gene3D" id="1.25.40.20">
    <property type="entry name" value="Ankyrin repeat-containing domain"/>
    <property type="match status" value="2"/>
</dbReference>
<protein>
    <submittedName>
        <fullName evidence="3">Uncharacterized protein</fullName>
    </submittedName>
</protein>
<proteinExistence type="predicted"/>
<dbReference type="InterPro" id="IPR002110">
    <property type="entry name" value="Ankyrin_rpt"/>
</dbReference>
<evidence type="ECO:0000313" key="4">
    <source>
        <dbReference type="Proteomes" id="UP000215127"/>
    </source>
</evidence>
<keyword evidence="4" id="KW-1185">Reference proteome</keyword>
<dbReference type="InterPro" id="IPR036770">
    <property type="entry name" value="Ankyrin_rpt-contain_sf"/>
</dbReference>